<dbReference type="GO" id="GO:0005524">
    <property type="term" value="F:ATP binding"/>
    <property type="evidence" value="ECO:0007669"/>
    <property type="project" value="InterPro"/>
</dbReference>
<dbReference type="InterPro" id="IPR036637">
    <property type="entry name" value="Phosphohistidine_dom_sf"/>
</dbReference>
<dbReference type="PANTHER" id="PTHR43615">
    <property type="entry name" value="PHOSPHOENOLPYRUVATE SYNTHASE-RELATED"/>
    <property type="match status" value="1"/>
</dbReference>
<dbReference type="InterPro" id="IPR002192">
    <property type="entry name" value="PPDK_AMP/ATP-bd"/>
</dbReference>
<dbReference type="SUPFAM" id="SSF56059">
    <property type="entry name" value="Glutathione synthetase ATP-binding domain-like"/>
    <property type="match status" value="1"/>
</dbReference>
<evidence type="ECO:0000313" key="3">
    <source>
        <dbReference type="EMBL" id="MBI4132972.1"/>
    </source>
</evidence>
<dbReference type="EMBL" id="JACQMI010000022">
    <property type="protein sequence ID" value="MBI4132972.1"/>
    <property type="molecule type" value="Genomic_DNA"/>
</dbReference>
<organism evidence="3 4">
    <name type="scientific">Candidatus Sungiibacteriota bacterium</name>
    <dbReference type="NCBI Taxonomy" id="2750080"/>
    <lineage>
        <taxon>Bacteria</taxon>
        <taxon>Candidatus Sungiibacteriota</taxon>
    </lineage>
</organism>
<dbReference type="Gene3D" id="3.30.470.20">
    <property type="entry name" value="ATP-grasp fold, B domain"/>
    <property type="match status" value="1"/>
</dbReference>
<protein>
    <recommendedName>
        <fullName evidence="5">Phosphoenolpyruvate synthase</fullName>
    </recommendedName>
</protein>
<feature type="domain" description="PEP-utilising enzyme mobile" evidence="1">
    <location>
        <begin position="793"/>
        <end position="864"/>
    </location>
</feature>
<evidence type="ECO:0000259" key="1">
    <source>
        <dbReference type="Pfam" id="PF00391"/>
    </source>
</evidence>
<dbReference type="GO" id="GO:0016301">
    <property type="term" value="F:kinase activity"/>
    <property type="evidence" value="ECO:0007669"/>
    <property type="project" value="InterPro"/>
</dbReference>
<dbReference type="Gene3D" id="3.50.30.10">
    <property type="entry name" value="Phosphohistidine domain"/>
    <property type="match status" value="1"/>
</dbReference>
<dbReference type="PANTHER" id="PTHR43615:SF1">
    <property type="entry name" value="PPDK_N DOMAIN-CONTAINING PROTEIN"/>
    <property type="match status" value="1"/>
</dbReference>
<accession>A0A933DTK0</accession>
<dbReference type="Gene3D" id="3.30.1490.20">
    <property type="entry name" value="ATP-grasp fold, A domain"/>
    <property type="match status" value="1"/>
</dbReference>
<dbReference type="InterPro" id="IPR051549">
    <property type="entry name" value="PEP_Utilizing_Enz"/>
</dbReference>
<dbReference type="InterPro" id="IPR013815">
    <property type="entry name" value="ATP_grasp_subdomain_1"/>
</dbReference>
<evidence type="ECO:0000313" key="4">
    <source>
        <dbReference type="Proteomes" id="UP000756703"/>
    </source>
</evidence>
<dbReference type="InterPro" id="IPR008279">
    <property type="entry name" value="PEP-util_enz_mobile_dom"/>
</dbReference>
<comment type="caution">
    <text evidence="3">The sequence shown here is derived from an EMBL/GenBank/DDBJ whole genome shotgun (WGS) entry which is preliminary data.</text>
</comment>
<dbReference type="Proteomes" id="UP000756703">
    <property type="component" value="Unassembled WGS sequence"/>
</dbReference>
<evidence type="ECO:0000259" key="2">
    <source>
        <dbReference type="Pfam" id="PF01326"/>
    </source>
</evidence>
<dbReference type="AlphaFoldDB" id="A0A933DTK0"/>
<sequence length="876" mass="98933">MSRIIDFERLGDADLSAVPGKIARLYHKHVAGLPVPHRGFVIPPLVVADILKNTRDVAALAPDQFPAGVRRELCEAYRAWRFEQEGVRVAVRAALNVEDAPKAAYPGGSESPTNVLGENAFLAAVAECVSVSCNGRMHTYLTRHSIHTEPELHILVHDMARSDAFAIVFTRNPFGHRNEVVVQATFGGGEPLTSGTETGDFYELDRSGRLLRATVAEKRMMSTPEGMVPVPRELARRRVFSNPQLAELVAFALRVEEHEGGEPQDCEIAVQLPEGGIHPVLVQNRPVTATADKATFIRRLLIADAERKSTAALERLQEHGIRVPRTIYSDQNVVELLTRNPSRMAFGMFTLIFAHGEGGIRAGRNRMGYDIGPELDSGFFELIAGQPRCSIVHDAFTYRISGIPLSDYVRGFVLPYLEAIQRDPKLANYPEVVLYDQRPSLETLTSRFGERKARQYFEHYRVFFEGIRRLEQTFAREYRTLHTPEWREFISMFHLEDVGEFTAERLMEECHELLEYLRTRMCVWFVIAARLGFFAYARLRKRLEERYDAPEASRLLDALTAGLQDDPTLEFNLALARVRDGAVSVDWVLSQYGHLGFNELEIAGPRYRERPEIITEMAHRLRSTPQTEFAARVSECRRIQDGLAITVGDGWSEWEEDITAARTYLALRETVKFHYLMFYEAIRERLLAVEQKFRWERGLVFFLDPREISMLLNHPERAHELARRRRDEHHRAREFTVPKVMFSDEPHRIDSAEFLLPEGTVELSGIGGSPFVAEGPVVIVHDPNDPEEVARVHEGCILVAPSADPAWAPIVCALGKTGGLITEVGGPLAHGAIICREMGNAAVVDVPDATRIIRDGEIVRIDGRDPQNGRVYLLER</sequence>
<reference evidence="3" key="1">
    <citation type="submission" date="2020-07" db="EMBL/GenBank/DDBJ databases">
        <title>Huge and variable diversity of episymbiotic CPR bacteria and DPANN archaea in groundwater ecosystems.</title>
        <authorList>
            <person name="He C.Y."/>
            <person name="Keren R."/>
            <person name="Whittaker M."/>
            <person name="Farag I.F."/>
            <person name="Doudna J."/>
            <person name="Cate J.H.D."/>
            <person name="Banfield J.F."/>
        </authorList>
    </citation>
    <scope>NUCLEOTIDE SEQUENCE</scope>
    <source>
        <strain evidence="3">NC_groundwater_1225_Ag_S-0.1um_56_177</strain>
    </source>
</reference>
<gene>
    <name evidence="3" type="ORF">HY473_02715</name>
</gene>
<dbReference type="SUPFAM" id="SSF52009">
    <property type="entry name" value="Phosphohistidine domain"/>
    <property type="match status" value="1"/>
</dbReference>
<evidence type="ECO:0008006" key="5">
    <source>
        <dbReference type="Google" id="ProtNLM"/>
    </source>
</evidence>
<feature type="domain" description="Pyruvate phosphate dikinase AMP/ATP-binding" evidence="2">
    <location>
        <begin position="60"/>
        <end position="293"/>
    </location>
</feature>
<proteinExistence type="predicted"/>
<name>A0A933DTK0_9BACT</name>
<dbReference type="Pfam" id="PF00391">
    <property type="entry name" value="PEP-utilizers"/>
    <property type="match status" value="1"/>
</dbReference>
<dbReference type="Pfam" id="PF01326">
    <property type="entry name" value="PPDK_N"/>
    <property type="match status" value="1"/>
</dbReference>